<keyword evidence="2" id="KW-1185">Reference proteome</keyword>
<evidence type="ECO:0000313" key="2">
    <source>
        <dbReference type="Proteomes" id="UP000181790"/>
    </source>
</evidence>
<protein>
    <submittedName>
        <fullName evidence="1">Uncharacterized protein</fullName>
    </submittedName>
</protein>
<comment type="caution">
    <text evidence="1">The sequence shown here is derived from an EMBL/GenBank/DDBJ whole genome shotgun (WGS) entry which is preliminary data.</text>
</comment>
<dbReference type="AlphaFoldDB" id="A0A1S2VAE9"/>
<dbReference type="RefSeq" id="WP_071506734.1">
    <property type="nucleotide sequence ID" value="NZ_MORL01000049.1"/>
</dbReference>
<gene>
    <name evidence="1" type="ORF">BLX24_29025</name>
</gene>
<accession>A0A1S2VAE9</accession>
<sequence>MRILNHQQVIDDLTELEKLGRQLAHTFVNPIAHNEMDEEQVKLLIQGVNEIAFLAKSVQISIQP</sequence>
<evidence type="ECO:0000313" key="1">
    <source>
        <dbReference type="EMBL" id="OIN55629.1"/>
    </source>
</evidence>
<reference evidence="1 2" key="1">
    <citation type="submission" date="2016-10" db="EMBL/GenBank/DDBJ databases">
        <title>Arsenicibacter rosenii gen. nov., sp. nov., an efficient arsenic-methylating bacterium isolated from an arsenic-contaminated paddy soil.</title>
        <authorList>
            <person name="Huang K."/>
        </authorList>
    </citation>
    <scope>NUCLEOTIDE SEQUENCE [LARGE SCALE GENOMIC DNA]</scope>
    <source>
        <strain evidence="1 2">SM-1</strain>
    </source>
</reference>
<dbReference type="EMBL" id="MORL01000049">
    <property type="protein sequence ID" value="OIN55629.1"/>
    <property type="molecule type" value="Genomic_DNA"/>
</dbReference>
<organism evidence="1 2">
    <name type="scientific">Arsenicibacter rosenii</name>
    <dbReference type="NCBI Taxonomy" id="1750698"/>
    <lineage>
        <taxon>Bacteria</taxon>
        <taxon>Pseudomonadati</taxon>
        <taxon>Bacteroidota</taxon>
        <taxon>Cytophagia</taxon>
        <taxon>Cytophagales</taxon>
        <taxon>Spirosomataceae</taxon>
        <taxon>Arsenicibacter</taxon>
    </lineage>
</organism>
<dbReference type="Proteomes" id="UP000181790">
    <property type="component" value="Unassembled WGS sequence"/>
</dbReference>
<name>A0A1S2VAE9_9BACT</name>
<proteinExistence type="predicted"/>